<evidence type="ECO:0000313" key="2">
    <source>
        <dbReference type="Proteomes" id="UP001177140"/>
    </source>
</evidence>
<sequence length="79" mass="9155">AEPKQKKVRGETTLASYIGKSKPKEKVNFDDSGKVNGDNQTRFSDTIGVLLKQSRRFVWHDHWDVQPNEAKDRLWAELE</sequence>
<protein>
    <submittedName>
        <fullName evidence="1">Uncharacterized protein</fullName>
    </submittedName>
</protein>
<dbReference type="Proteomes" id="UP001177140">
    <property type="component" value="Unassembled WGS sequence"/>
</dbReference>
<proteinExistence type="predicted"/>
<feature type="non-terminal residue" evidence="1">
    <location>
        <position position="1"/>
    </location>
</feature>
<name>A0AA41S1U5_PAPNU</name>
<evidence type="ECO:0000313" key="1">
    <source>
        <dbReference type="EMBL" id="MCL7028557.1"/>
    </source>
</evidence>
<reference evidence="1" key="1">
    <citation type="submission" date="2022-03" db="EMBL/GenBank/DDBJ databases">
        <title>A functionally conserved STORR gene fusion in Papaver species that diverged 16.8 million years ago.</title>
        <authorList>
            <person name="Catania T."/>
        </authorList>
    </citation>
    <scope>NUCLEOTIDE SEQUENCE</scope>
    <source>
        <strain evidence="1">S-191538</strain>
    </source>
</reference>
<organism evidence="1 2">
    <name type="scientific">Papaver nudicaule</name>
    <name type="common">Iceland poppy</name>
    <dbReference type="NCBI Taxonomy" id="74823"/>
    <lineage>
        <taxon>Eukaryota</taxon>
        <taxon>Viridiplantae</taxon>
        <taxon>Streptophyta</taxon>
        <taxon>Embryophyta</taxon>
        <taxon>Tracheophyta</taxon>
        <taxon>Spermatophyta</taxon>
        <taxon>Magnoliopsida</taxon>
        <taxon>Ranunculales</taxon>
        <taxon>Papaveraceae</taxon>
        <taxon>Papaveroideae</taxon>
        <taxon>Papaver</taxon>
    </lineage>
</organism>
<keyword evidence="2" id="KW-1185">Reference proteome</keyword>
<comment type="caution">
    <text evidence="1">The sequence shown here is derived from an EMBL/GenBank/DDBJ whole genome shotgun (WGS) entry which is preliminary data.</text>
</comment>
<gene>
    <name evidence="1" type="ORF">MKW94_008342</name>
</gene>
<accession>A0AA41S1U5</accession>
<dbReference type="EMBL" id="JAJJMA010081027">
    <property type="protein sequence ID" value="MCL7028557.1"/>
    <property type="molecule type" value="Genomic_DNA"/>
</dbReference>
<feature type="non-terminal residue" evidence="1">
    <location>
        <position position="79"/>
    </location>
</feature>
<dbReference type="AlphaFoldDB" id="A0AA41S1U5"/>